<proteinExistence type="inferred from homology"/>
<dbReference type="EMBL" id="JAHQIW010000975">
    <property type="protein sequence ID" value="KAJ1350963.1"/>
    <property type="molecule type" value="Genomic_DNA"/>
</dbReference>
<evidence type="ECO:0000256" key="6">
    <source>
        <dbReference type="ARBA" id="ARBA00023136"/>
    </source>
</evidence>
<accession>A0AAD5M5L2</accession>
<dbReference type="Gene3D" id="4.10.49.10">
    <property type="entry name" value="Cytochrome c oxidase subunit VIIc"/>
    <property type="match status" value="1"/>
</dbReference>
<evidence type="ECO:0000256" key="3">
    <source>
        <dbReference type="ARBA" id="ARBA00010514"/>
    </source>
</evidence>
<keyword evidence="7" id="KW-1133">Transmembrane helix</keyword>
<evidence type="ECO:0000256" key="1">
    <source>
        <dbReference type="ARBA" id="ARBA00004434"/>
    </source>
</evidence>
<comment type="caution">
    <text evidence="8">The sequence shown here is derived from an EMBL/GenBank/DDBJ whole genome shotgun (WGS) entry which is preliminary data.</text>
</comment>
<feature type="transmembrane region" description="Helical" evidence="7">
    <location>
        <begin position="68"/>
        <end position="89"/>
    </location>
</feature>
<evidence type="ECO:0008006" key="10">
    <source>
        <dbReference type="Google" id="ProtNLM"/>
    </source>
</evidence>
<dbReference type="Pfam" id="PF02935">
    <property type="entry name" value="COX7C"/>
    <property type="match status" value="1"/>
</dbReference>
<evidence type="ECO:0000313" key="8">
    <source>
        <dbReference type="EMBL" id="KAJ1350963.1"/>
    </source>
</evidence>
<name>A0AAD5M5L2_PARTN</name>
<keyword evidence="7" id="KW-0812">Transmembrane</keyword>
<evidence type="ECO:0000256" key="5">
    <source>
        <dbReference type="ARBA" id="ARBA00023128"/>
    </source>
</evidence>
<gene>
    <name evidence="8" type="ORF">KIN20_006894</name>
</gene>
<evidence type="ECO:0000256" key="7">
    <source>
        <dbReference type="SAM" id="Phobius"/>
    </source>
</evidence>
<evidence type="ECO:0000256" key="2">
    <source>
        <dbReference type="ARBA" id="ARBA00004673"/>
    </source>
</evidence>
<keyword evidence="6 7" id="KW-0472">Membrane</keyword>
<dbReference type="AlphaFoldDB" id="A0AAD5M5L2"/>
<comment type="similarity">
    <text evidence="3">Belongs to the cytochrome c oxidase VIIc family.</text>
</comment>
<protein>
    <recommendedName>
        <fullName evidence="10">Cytochrome c oxidase polypeptide VIIc</fullName>
    </recommendedName>
</protein>
<dbReference type="GO" id="GO:0006123">
    <property type="term" value="P:mitochondrial electron transport, cytochrome c to oxygen"/>
    <property type="evidence" value="ECO:0007669"/>
    <property type="project" value="InterPro"/>
</dbReference>
<dbReference type="InterPro" id="IPR036636">
    <property type="entry name" value="COX7C/Cox8_sf"/>
</dbReference>
<comment type="subcellular location">
    <subcellularLocation>
        <location evidence="1">Mitochondrion inner membrane</location>
        <topology evidence="1">Single-pass membrane protein</topology>
    </subcellularLocation>
</comment>
<dbReference type="Proteomes" id="UP001196413">
    <property type="component" value="Unassembled WGS sequence"/>
</dbReference>
<keyword evidence="4" id="KW-0999">Mitochondrion inner membrane</keyword>
<keyword evidence="9" id="KW-1185">Reference proteome</keyword>
<reference evidence="8" key="1">
    <citation type="submission" date="2021-06" db="EMBL/GenBank/DDBJ databases">
        <title>Parelaphostrongylus tenuis whole genome reference sequence.</title>
        <authorList>
            <person name="Garwood T.J."/>
            <person name="Larsen P.A."/>
            <person name="Fountain-Jones N.M."/>
            <person name="Garbe J.R."/>
            <person name="Macchietto M.G."/>
            <person name="Kania S.A."/>
            <person name="Gerhold R.W."/>
            <person name="Richards J.E."/>
            <person name="Wolf T.M."/>
        </authorList>
    </citation>
    <scope>NUCLEOTIDE SEQUENCE</scope>
    <source>
        <strain evidence="8">MNPRO001-30</strain>
        <tissue evidence="8">Meninges</tissue>
    </source>
</reference>
<evidence type="ECO:0000313" key="9">
    <source>
        <dbReference type="Proteomes" id="UP001196413"/>
    </source>
</evidence>
<dbReference type="SUPFAM" id="SSF81427">
    <property type="entry name" value="Mitochondrial cytochrome c oxidase subunit VIIc (aka VIIIa)"/>
    <property type="match status" value="1"/>
</dbReference>
<keyword evidence="5" id="KW-0496">Mitochondrion</keyword>
<organism evidence="8 9">
    <name type="scientific">Parelaphostrongylus tenuis</name>
    <name type="common">Meningeal worm</name>
    <dbReference type="NCBI Taxonomy" id="148309"/>
    <lineage>
        <taxon>Eukaryota</taxon>
        <taxon>Metazoa</taxon>
        <taxon>Ecdysozoa</taxon>
        <taxon>Nematoda</taxon>
        <taxon>Chromadorea</taxon>
        <taxon>Rhabditida</taxon>
        <taxon>Rhabditina</taxon>
        <taxon>Rhabditomorpha</taxon>
        <taxon>Strongyloidea</taxon>
        <taxon>Metastrongylidae</taxon>
        <taxon>Parelaphostrongylus</taxon>
    </lineage>
</organism>
<dbReference type="GO" id="GO:0045277">
    <property type="term" value="C:respiratory chain complex IV"/>
    <property type="evidence" value="ECO:0007669"/>
    <property type="project" value="InterPro"/>
</dbReference>
<comment type="pathway">
    <text evidence="2">Energy metabolism; oxidative phosphorylation.</text>
</comment>
<evidence type="ECO:0000256" key="4">
    <source>
        <dbReference type="ARBA" id="ARBA00022792"/>
    </source>
</evidence>
<dbReference type="GO" id="GO:0005743">
    <property type="term" value="C:mitochondrial inner membrane"/>
    <property type="evidence" value="ECO:0007669"/>
    <property type="project" value="UniProtKB-SubCell"/>
</dbReference>
<dbReference type="InterPro" id="IPR004202">
    <property type="entry name" value="COX7C/Cox8"/>
</dbReference>
<sequence>MFLSEVFLSLNTTSSTRCSKKAVIPFVRSVRNCHNQPAPVKFTGQTPTSFIHDGWANARTPFDVSNKWLFGIKAILFLASGFWAPFLVVEYQLRKANQ</sequence>